<protein>
    <recommendedName>
        <fullName evidence="4">Ankyrin repeat protein</fullName>
    </recommendedName>
</protein>
<feature type="chain" id="PRO_5041922701" description="Ankyrin repeat protein" evidence="1">
    <location>
        <begin position="27"/>
        <end position="570"/>
    </location>
</feature>
<dbReference type="EMBL" id="JAQQPM010000008">
    <property type="protein sequence ID" value="KAK2074365.1"/>
    <property type="molecule type" value="Genomic_DNA"/>
</dbReference>
<keyword evidence="3" id="KW-1185">Reference proteome</keyword>
<comment type="caution">
    <text evidence="2">The sequence shown here is derived from an EMBL/GenBank/DDBJ whole genome shotgun (WGS) entry which is preliminary data.</text>
</comment>
<keyword evidence="1" id="KW-0732">Signal</keyword>
<accession>A0AAD9IBQ1</accession>
<evidence type="ECO:0000256" key="1">
    <source>
        <dbReference type="SAM" id="SignalP"/>
    </source>
</evidence>
<feature type="signal peptide" evidence="1">
    <location>
        <begin position="1"/>
        <end position="26"/>
    </location>
</feature>
<dbReference type="Proteomes" id="UP001217918">
    <property type="component" value="Unassembled WGS sequence"/>
</dbReference>
<name>A0AAD9IBQ1_9PEZI</name>
<dbReference type="Gene3D" id="1.25.40.20">
    <property type="entry name" value="Ankyrin repeat-containing domain"/>
    <property type="match status" value="1"/>
</dbReference>
<sequence>MRVVSGFGHLALLLLLFFGQVYHVIAGSDLAHDAERVLEYLNYLAEEEIDPSSGDTRSYAISPGCVADGYDIEPKIASDPTTESISDLVNKLNPARFNVETRAKPTGIIERSKILPGTPQLDYFDILGQMGSRINTLSTSRGDALTDYQKRIVELGKDAATAIYQLRYEDSEKYRLNYLAKRLPFKIETTPFTIEKFGRTFNRSDVHKTALNGPPGALGTLSVEDQKWRTTDPMASETSRPRLHQAVLTGTSAADLEQLVRSGDGHVNQPDPDGLLALHALCAEGCWEEELQAYVFEEEQALWSDYNKPDLYDSQDLMKTTIPDDWILGQYLQQTYGEPLLAKRFRIRSAQDTAGLHDVLPLLLESLLKHGEKAPDLKLRIEQDIRLCEPEESFYNAVTTSCEKFMAHSPTHVWTIKDDVGDIARLLAQHGFASLLETLIHSRYGSQIPDDISGPSTPVDPIMVVACRRELPNMNVVRLLVRQAGVDVNARSRTGEEAFADINRPGEVYADDAVKVVQGIPNLILSGADLGQRSEDGQTPLELAENMPEATFTKEAARAQDFCEHMIALR</sequence>
<dbReference type="SUPFAM" id="SSF48403">
    <property type="entry name" value="Ankyrin repeat"/>
    <property type="match status" value="1"/>
</dbReference>
<dbReference type="AlphaFoldDB" id="A0AAD9IBQ1"/>
<evidence type="ECO:0000313" key="3">
    <source>
        <dbReference type="Proteomes" id="UP001217918"/>
    </source>
</evidence>
<proteinExistence type="predicted"/>
<organism evidence="2 3">
    <name type="scientific">Phyllachora maydis</name>
    <dbReference type="NCBI Taxonomy" id="1825666"/>
    <lineage>
        <taxon>Eukaryota</taxon>
        <taxon>Fungi</taxon>
        <taxon>Dikarya</taxon>
        <taxon>Ascomycota</taxon>
        <taxon>Pezizomycotina</taxon>
        <taxon>Sordariomycetes</taxon>
        <taxon>Sordariomycetidae</taxon>
        <taxon>Phyllachorales</taxon>
        <taxon>Phyllachoraceae</taxon>
        <taxon>Phyllachora</taxon>
    </lineage>
</organism>
<evidence type="ECO:0000313" key="2">
    <source>
        <dbReference type="EMBL" id="KAK2074365.1"/>
    </source>
</evidence>
<reference evidence="2" key="1">
    <citation type="journal article" date="2023" name="Mol. Plant Microbe Interact.">
        <title>Elucidating the Obligate Nature and Biological Capacity of an Invasive Fungal Corn Pathogen.</title>
        <authorList>
            <person name="MacCready J.S."/>
            <person name="Roggenkamp E.M."/>
            <person name="Gdanetz K."/>
            <person name="Chilvers M.I."/>
        </authorList>
    </citation>
    <scope>NUCLEOTIDE SEQUENCE</scope>
    <source>
        <strain evidence="2">PM02</strain>
    </source>
</reference>
<dbReference type="InterPro" id="IPR036770">
    <property type="entry name" value="Ankyrin_rpt-contain_sf"/>
</dbReference>
<gene>
    <name evidence="2" type="ORF">P8C59_008576</name>
</gene>
<evidence type="ECO:0008006" key="4">
    <source>
        <dbReference type="Google" id="ProtNLM"/>
    </source>
</evidence>